<dbReference type="STRING" id="1855912.LuPra_05425"/>
<protein>
    <submittedName>
        <fullName evidence="2">General stress protein 69</fullName>
        <ecNumber evidence="2">1.1.1.-</ecNumber>
    </submittedName>
</protein>
<name>A0A143PU86_LUTPR</name>
<reference evidence="3" key="2">
    <citation type="submission" date="2016-04" db="EMBL/GenBank/DDBJ databases">
        <title>First Complete Genome Sequence of a Subdivision 6 Acidobacterium.</title>
        <authorList>
            <person name="Huang S."/>
            <person name="Vieira S."/>
            <person name="Bunk B."/>
            <person name="Riedel T."/>
            <person name="Sproeer C."/>
            <person name="Overmann J."/>
        </authorList>
    </citation>
    <scope>NUCLEOTIDE SEQUENCE [LARGE SCALE GENOMIC DNA]</scope>
    <source>
        <strain evidence="3">DSM 100886 HEG_-6_39</strain>
    </source>
</reference>
<dbReference type="GO" id="GO:0016491">
    <property type="term" value="F:oxidoreductase activity"/>
    <property type="evidence" value="ECO:0007669"/>
    <property type="project" value="UniProtKB-KW"/>
</dbReference>
<evidence type="ECO:0000313" key="2">
    <source>
        <dbReference type="EMBL" id="AMY12152.1"/>
    </source>
</evidence>
<evidence type="ECO:0000313" key="3">
    <source>
        <dbReference type="Proteomes" id="UP000076079"/>
    </source>
</evidence>
<evidence type="ECO:0000259" key="1">
    <source>
        <dbReference type="Pfam" id="PF00248"/>
    </source>
</evidence>
<sequence>MQTRRFGRLGWQVSEVGYGMWGMGGWSGSDDAQSLASLDQAVAAGVNFYDTAWAYGDGHSEQLLAQTLRAHDGRKLYVATKVPPKNRKWPGTAETPVSDVFPYEYIVEMTEKSLQNLGVERLDLQQLHVWDDTWAADEGWQRAAEDLKAQGKIEGFGISVNRWQPANVLQALESGKVDAVQVVYNVFDQNPEDELFPAARRLDVAIIARVPFDEGSLTGKMTRDMTFPKNDWRSLYFTPDSLRETLDRVDALQQDVPAGMTLAELALRFILEHPVVSTAIPGMRKASHVAENTSVSDGRRLGEGLMAELRNHRWDRTHVIP</sequence>
<organism evidence="2 3">
    <name type="scientific">Luteitalea pratensis</name>
    <dbReference type="NCBI Taxonomy" id="1855912"/>
    <lineage>
        <taxon>Bacteria</taxon>
        <taxon>Pseudomonadati</taxon>
        <taxon>Acidobacteriota</taxon>
        <taxon>Vicinamibacteria</taxon>
        <taxon>Vicinamibacterales</taxon>
        <taxon>Vicinamibacteraceae</taxon>
        <taxon>Luteitalea</taxon>
    </lineage>
</organism>
<dbReference type="OrthoDB" id="9773828at2"/>
<feature type="domain" description="NADP-dependent oxidoreductase" evidence="1">
    <location>
        <begin position="16"/>
        <end position="298"/>
    </location>
</feature>
<dbReference type="CDD" id="cd19086">
    <property type="entry name" value="AKR_AKR11C1"/>
    <property type="match status" value="1"/>
</dbReference>
<accession>A0A143PU86</accession>
<dbReference type="PANTHER" id="PTHR43312:SF1">
    <property type="entry name" value="NADP-DEPENDENT OXIDOREDUCTASE DOMAIN-CONTAINING PROTEIN"/>
    <property type="match status" value="1"/>
</dbReference>
<dbReference type="PANTHER" id="PTHR43312">
    <property type="entry name" value="D-THREO-ALDOSE 1-DEHYDROGENASE"/>
    <property type="match status" value="1"/>
</dbReference>
<proteinExistence type="predicted"/>
<reference evidence="2 3" key="1">
    <citation type="journal article" date="2016" name="Genome Announc.">
        <title>First Complete Genome Sequence of a Subdivision 6 Acidobacterium Strain.</title>
        <authorList>
            <person name="Huang S."/>
            <person name="Vieira S."/>
            <person name="Bunk B."/>
            <person name="Riedel T."/>
            <person name="Sproer C."/>
            <person name="Overmann J."/>
        </authorList>
    </citation>
    <scope>NUCLEOTIDE SEQUENCE [LARGE SCALE GENOMIC DNA]</scope>
    <source>
        <strain evidence="3">DSM 100886 HEG_-6_39</strain>
    </source>
</reference>
<dbReference type="EC" id="1.1.1.-" evidence="2"/>
<gene>
    <name evidence="2" type="primary">yhdN_8</name>
    <name evidence="2" type="ORF">LuPra_05425</name>
</gene>
<keyword evidence="2" id="KW-0560">Oxidoreductase</keyword>
<dbReference type="InterPro" id="IPR023210">
    <property type="entry name" value="NADP_OxRdtase_dom"/>
</dbReference>
<dbReference type="InterPro" id="IPR036812">
    <property type="entry name" value="NAD(P)_OxRdtase_dom_sf"/>
</dbReference>
<dbReference type="SUPFAM" id="SSF51430">
    <property type="entry name" value="NAD(P)-linked oxidoreductase"/>
    <property type="match status" value="1"/>
</dbReference>
<keyword evidence="3" id="KW-1185">Reference proteome</keyword>
<dbReference type="Proteomes" id="UP000076079">
    <property type="component" value="Chromosome"/>
</dbReference>
<dbReference type="KEGG" id="abac:LuPra_05425"/>
<dbReference type="InterPro" id="IPR053135">
    <property type="entry name" value="AKR2_Oxidoreductase"/>
</dbReference>
<dbReference type="EMBL" id="CP015136">
    <property type="protein sequence ID" value="AMY12152.1"/>
    <property type="molecule type" value="Genomic_DNA"/>
</dbReference>
<dbReference type="PATRIC" id="fig|1813736.3.peg.5707"/>
<dbReference type="Pfam" id="PF00248">
    <property type="entry name" value="Aldo_ket_red"/>
    <property type="match status" value="1"/>
</dbReference>
<dbReference type="RefSeq" id="WP_110173632.1">
    <property type="nucleotide sequence ID" value="NZ_CP015136.1"/>
</dbReference>
<dbReference type="Gene3D" id="3.20.20.100">
    <property type="entry name" value="NADP-dependent oxidoreductase domain"/>
    <property type="match status" value="1"/>
</dbReference>
<dbReference type="AlphaFoldDB" id="A0A143PU86"/>